<reference evidence="1" key="1">
    <citation type="journal article" date="2013" name="Environ. Microbiol.">
        <title>Microbiota from the distal guts of lean and obese adolescents exhibit partial functional redundancy besides clear differences in community structure.</title>
        <authorList>
            <person name="Ferrer M."/>
            <person name="Ruiz A."/>
            <person name="Lanza F."/>
            <person name="Haange S.B."/>
            <person name="Oberbach A."/>
            <person name="Till H."/>
            <person name="Bargiela R."/>
            <person name="Campoy C."/>
            <person name="Segura M.T."/>
            <person name="Richter M."/>
            <person name="von Bergen M."/>
            <person name="Seifert J."/>
            <person name="Suarez A."/>
        </authorList>
    </citation>
    <scope>NUCLEOTIDE SEQUENCE</scope>
</reference>
<keyword evidence="1" id="KW-0548">Nucleotidyltransferase</keyword>
<keyword evidence="1" id="KW-0808">Transferase</keyword>
<dbReference type="GO" id="GO:0005829">
    <property type="term" value="C:cytosol"/>
    <property type="evidence" value="ECO:0007669"/>
    <property type="project" value="TreeGrafter"/>
</dbReference>
<dbReference type="EMBL" id="AJWZ01003132">
    <property type="protein sequence ID" value="EKC69068.1"/>
    <property type="molecule type" value="Genomic_DNA"/>
</dbReference>
<organism evidence="1">
    <name type="scientific">human gut metagenome</name>
    <dbReference type="NCBI Taxonomy" id="408170"/>
    <lineage>
        <taxon>unclassified sequences</taxon>
        <taxon>metagenomes</taxon>
        <taxon>organismal metagenomes</taxon>
    </lineage>
</organism>
<name>K1TH54_9ZZZZ</name>
<evidence type="ECO:0000313" key="1">
    <source>
        <dbReference type="EMBL" id="EKC69068.1"/>
    </source>
</evidence>
<protein>
    <submittedName>
        <fullName evidence="1">3-deoxy-D-manno-octulosonate cytidylyltransferase</fullName>
    </submittedName>
</protein>
<proteinExistence type="predicted"/>
<dbReference type="InterPro" id="IPR029044">
    <property type="entry name" value="Nucleotide-diphossugar_trans"/>
</dbReference>
<gene>
    <name evidence="1" type="ORF">OBE_04599</name>
</gene>
<accession>K1TH54</accession>
<dbReference type="PANTHER" id="PTHR42866">
    <property type="entry name" value="3-DEOXY-MANNO-OCTULOSONATE CYTIDYLYLTRANSFERASE"/>
    <property type="match status" value="1"/>
</dbReference>
<sequence>IDYSYYKQVCVYGFKPEALQFYCSSPRGKIESIEDIEILRFIEAGYRVQYIEVDSETVAVDTQNDLEKVNRLIAAKLEREKN</sequence>
<dbReference type="Gene3D" id="3.90.550.10">
    <property type="entry name" value="Spore Coat Polysaccharide Biosynthesis Protein SpsA, Chain A"/>
    <property type="match status" value="1"/>
</dbReference>
<feature type="non-terminal residue" evidence="1">
    <location>
        <position position="1"/>
    </location>
</feature>
<dbReference type="GO" id="GO:0008690">
    <property type="term" value="F:3-deoxy-manno-octulosonate cytidylyltransferase activity"/>
    <property type="evidence" value="ECO:0007669"/>
    <property type="project" value="TreeGrafter"/>
</dbReference>
<dbReference type="AlphaFoldDB" id="K1TH54"/>
<comment type="caution">
    <text evidence="1">The sequence shown here is derived from an EMBL/GenBank/DDBJ whole genome shotgun (WGS) entry which is preliminary data.</text>
</comment>
<dbReference type="SUPFAM" id="SSF53448">
    <property type="entry name" value="Nucleotide-diphospho-sugar transferases"/>
    <property type="match status" value="1"/>
</dbReference>
<dbReference type="PANTHER" id="PTHR42866:SF2">
    <property type="entry name" value="3-DEOXY-MANNO-OCTULOSONATE CYTIDYLYLTRANSFERASE, MITOCHONDRIAL"/>
    <property type="match status" value="1"/>
</dbReference>